<reference evidence="1" key="2">
    <citation type="submission" date="2011-02" db="EMBL/GenBank/DDBJ databases">
        <authorList>
            <person name="MacLean D."/>
        </authorList>
    </citation>
    <scope>NUCLEOTIDE SEQUENCE</scope>
</reference>
<name>F0X0Z3_9STRA</name>
<organism evidence="1">
    <name type="scientific">Albugo laibachii Nc14</name>
    <dbReference type="NCBI Taxonomy" id="890382"/>
    <lineage>
        <taxon>Eukaryota</taxon>
        <taxon>Sar</taxon>
        <taxon>Stramenopiles</taxon>
        <taxon>Oomycota</taxon>
        <taxon>Peronosporomycetes</taxon>
        <taxon>Albuginales</taxon>
        <taxon>Albuginaceae</taxon>
        <taxon>Albugo</taxon>
    </lineage>
</organism>
<gene>
    <name evidence="1" type="primary">AlNc14C535G12081</name>
    <name evidence="1" type="ORF">ALNC14_135830</name>
</gene>
<dbReference type="HOGENOM" id="CLU_1520534_0_0_1"/>
<sequence>MATSFKLFRLRSMVSVDRRNRTIDKTCSSAPLIPEEWQFYSKYHEWTHAGEYKYRGKGKRIRQDTRPMGCGAKINACVQIKRINGVFTSRQSSLNTPMKSASTYDLYSSTRAAWSEEMVDTINLLRQYGAKKKYPALHRRTLVTFTDHKRHFEPDIQAEEAGEGINSSCRAATRLDA</sequence>
<accession>F0X0Z3</accession>
<evidence type="ECO:0000313" key="1">
    <source>
        <dbReference type="EMBL" id="CCA27439.1"/>
    </source>
</evidence>
<dbReference type="AlphaFoldDB" id="F0X0Z3"/>
<proteinExistence type="predicted"/>
<protein>
    <submittedName>
        <fullName evidence="1">Uncharacterized protein AlNc14C535G12081</fullName>
    </submittedName>
</protein>
<dbReference type="EMBL" id="FR824566">
    <property type="protein sequence ID" value="CCA27439.1"/>
    <property type="molecule type" value="Genomic_DNA"/>
</dbReference>
<reference evidence="1" key="1">
    <citation type="journal article" date="2011" name="PLoS Biol.">
        <title>Gene gain and loss during evolution of obligate parasitism in the white rust pathogen of Arabidopsis thaliana.</title>
        <authorList>
            <person name="Kemen E."/>
            <person name="Gardiner A."/>
            <person name="Schultz-Larsen T."/>
            <person name="Kemen A.C."/>
            <person name="Balmuth A.L."/>
            <person name="Robert-Seilaniantz A."/>
            <person name="Bailey K."/>
            <person name="Holub E."/>
            <person name="Studholme D.J."/>
            <person name="Maclean D."/>
            <person name="Jones J.D."/>
        </authorList>
    </citation>
    <scope>NUCLEOTIDE SEQUENCE</scope>
</reference>